<name>A0ACC3B2I7_9EURO</name>
<proteinExistence type="predicted"/>
<evidence type="ECO:0000313" key="2">
    <source>
        <dbReference type="Proteomes" id="UP001177260"/>
    </source>
</evidence>
<comment type="caution">
    <text evidence="1">The sequence shown here is derived from an EMBL/GenBank/DDBJ whole genome shotgun (WGS) entry which is preliminary data.</text>
</comment>
<accession>A0ACC3B2I7</accession>
<organism evidence="1 2">
    <name type="scientific">Aspergillus melleus</name>
    <dbReference type="NCBI Taxonomy" id="138277"/>
    <lineage>
        <taxon>Eukaryota</taxon>
        <taxon>Fungi</taxon>
        <taxon>Dikarya</taxon>
        <taxon>Ascomycota</taxon>
        <taxon>Pezizomycotina</taxon>
        <taxon>Eurotiomycetes</taxon>
        <taxon>Eurotiomycetidae</taxon>
        <taxon>Eurotiales</taxon>
        <taxon>Aspergillaceae</taxon>
        <taxon>Aspergillus</taxon>
        <taxon>Aspergillus subgen. Circumdati</taxon>
    </lineage>
</organism>
<dbReference type="EMBL" id="JAOPJF010000031">
    <property type="protein sequence ID" value="KAK1144380.1"/>
    <property type="molecule type" value="Genomic_DNA"/>
</dbReference>
<reference evidence="1 2" key="1">
    <citation type="journal article" date="2023" name="ACS Omega">
        <title>Identification of the Neoaspergillic Acid Biosynthesis Gene Cluster by Establishing an In Vitro CRISPR-Ribonucleoprotein Genetic System in Aspergillus melleus.</title>
        <authorList>
            <person name="Yuan B."/>
            <person name="Grau M.F."/>
            <person name="Murata R.M."/>
            <person name="Torok T."/>
            <person name="Venkateswaran K."/>
            <person name="Stajich J.E."/>
            <person name="Wang C.C.C."/>
        </authorList>
    </citation>
    <scope>NUCLEOTIDE SEQUENCE [LARGE SCALE GENOMIC DNA]</scope>
    <source>
        <strain evidence="1 2">IMV 1140</strain>
    </source>
</reference>
<dbReference type="Proteomes" id="UP001177260">
    <property type="component" value="Unassembled WGS sequence"/>
</dbReference>
<keyword evidence="2" id="KW-1185">Reference proteome</keyword>
<sequence length="577" mass="65429">MSDIAKTRIACNLCRRQKIRCDRAKPACENCRDAGVDCVFTPIPRRKKPREQLEENLAYTRQLEESLRSLHRRENDAFPSPIPGLFDSSGFETSLTAFLWHLQYCTPGVTLNAQLASIFDFNDFAHQLASSRLPGEEARSTNYALPQWPTRYVVEQVIGHFATSQLYTIFPILDLESLPSLNSLDPDAGIMNAGDRACLVAFTAFITRIEHHELAFLHPTPDSYLQAALSLVPQLIMEHTNIRALQALLIMSLYIAPLGQPQTAQLLLSMAIRILYNLGGHTIHSSLDSLSPNARRQHEHLRSLFWLCYSIDKEMSLRKCQAPLIHDADCILDLPASYKSAPSLQPFFTDQQQSPRQVLFPSDLRLSLFKSKVYQQLYSQPSLQASVTTRLRIIRELDHELHELKAQFPASYQPETVFETGTSLGLSDASARGLNIRAVTVHLEYYHCLTKIHGASLVGHDVTEESSAPSSLELCYQAARSTLLYLSRMPFLINEETFWIYAQFLLTAVLALHYRLITRRRDTSYPHEDLSILKSTLDIFVQMKNKNAESSSRPFAPFMITEAFIRYLINLSCSFNA</sequence>
<gene>
    <name evidence="1" type="ORF">N8T08_005533</name>
</gene>
<protein>
    <submittedName>
        <fullName evidence="1">Uncharacterized protein</fullName>
    </submittedName>
</protein>
<evidence type="ECO:0000313" key="1">
    <source>
        <dbReference type="EMBL" id="KAK1144380.1"/>
    </source>
</evidence>